<dbReference type="SUPFAM" id="SSF89447">
    <property type="entry name" value="AbrB/MazE/MraZ-like"/>
    <property type="match status" value="1"/>
</dbReference>
<evidence type="ECO:0000313" key="1">
    <source>
        <dbReference type="EMBL" id="OLO03005.1"/>
    </source>
</evidence>
<dbReference type="RefSeq" id="WP_075571346.1">
    <property type="nucleotide sequence ID" value="NZ_MSDO01000026.1"/>
</dbReference>
<name>A0A1Q8SNJ5_9GAMM</name>
<sequence>MHEQERNDPPSRTVSVFRNGRNRAVRLPKGIEIEGVTEYVATRVGDTIVLKPSRPSWHSFIEVEKTDDDFLQDREPVFEDEGRF</sequence>
<protein>
    <submittedName>
        <fullName evidence="1">Antitoxin</fullName>
    </submittedName>
</protein>
<evidence type="ECO:0000313" key="2">
    <source>
        <dbReference type="Proteomes" id="UP000186878"/>
    </source>
</evidence>
<accession>A0A1Q8SNJ5</accession>
<dbReference type="OrthoDB" id="5298361at2"/>
<comment type="caution">
    <text evidence="1">The sequence shown here is derived from an EMBL/GenBank/DDBJ whole genome shotgun (WGS) entry which is preliminary data.</text>
</comment>
<dbReference type="InterPro" id="IPR047976">
    <property type="entry name" value="Anti_VapB2-like"/>
</dbReference>
<dbReference type="NCBIfam" id="NF040493">
    <property type="entry name" value="TA_anti_VapB"/>
    <property type="match status" value="1"/>
</dbReference>
<dbReference type="AlphaFoldDB" id="A0A1Q8SNJ5"/>
<dbReference type="Gene3D" id="2.10.260.10">
    <property type="match status" value="1"/>
</dbReference>
<dbReference type="EMBL" id="MSDO01000026">
    <property type="protein sequence ID" value="OLO03005.1"/>
    <property type="molecule type" value="Genomic_DNA"/>
</dbReference>
<dbReference type="STRING" id="404433.BTW07_16865"/>
<gene>
    <name evidence="1" type="ORF">BTW07_16865</name>
</gene>
<dbReference type="Proteomes" id="UP000186878">
    <property type="component" value="Unassembled WGS sequence"/>
</dbReference>
<organism evidence="1 2">
    <name type="scientific">Salinicola socius</name>
    <dbReference type="NCBI Taxonomy" id="404433"/>
    <lineage>
        <taxon>Bacteria</taxon>
        <taxon>Pseudomonadati</taxon>
        <taxon>Pseudomonadota</taxon>
        <taxon>Gammaproteobacteria</taxon>
        <taxon>Oceanospirillales</taxon>
        <taxon>Halomonadaceae</taxon>
        <taxon>Salinicola</taxon>
    </lineage>
</organism>
<keyword evidence="2" id="KW-1185">Reference proteome</keyword>
<reference evidence="1 2" key="1">
    <citation type="submission" date="2016-12" db="EMBL/GenBank/DDBJ databases">
        <title>Draft genome sequences of strains Salinicola socius SMB35, Salinicola sp. MH3R3-1 and Chromohalobacter sp. SMB17 from the Verkhnekamsk potash mining region of Russia.</title>
        <authorList>
            <person name="Mavrodi D.V."/>
            <person name="Olsson B.E."/>
            <person name="Korsakova E.S."/>
            <person name="Pyankova A."/>
            <person name="Mavrodi O.V."/>
            <person name="Plotnikova E.G."/>
        </authorList>
    </citation>
    <scope>NUCLEOTIDE SEQUENCE [LARGE SCALE GENOMIC DNA]</scope>
    <source>
        <strain evidence="1 2">SMB35</strain>
    </source>
</reference>
<proteinExistence type="predicted"/>
<dbReference type="InterPro" id="IPR037914">
    <property type="entry name" value="SpoVT-AbrB_sf"/>
</dbReference>